<gene>
    <name evidence="1" type="ORF">BS50DRAFT_630880</name>
</gene>
<accession>A0A2T2NZI5</accession>
<reference evidence="1 2" key="1">
    <citation type="journal article" date="2018" name="Front. Microbiol.">
        <title>Genome-Wide Analysis of Corynespora cassiicola Leaf Fall Disease Putative Effectors.</title>
        <authorList>
            <person name="Lopez D."/>
            <person name="Ribeiro S."/>
            <person name="Label P."/>
            <person name="Fumanal B."/>
            <person name="Venisse J.S."/>
            <person name="Kohler A."/>
            <person name="de Oliveira R.R."/>
            <person name="Labutti K."/>
            <person name="Lipzen A."/>
            <person name="Lail K."/>
            <person name="Bauer D."/>
            <person name="Ohm R.A."/>
            <person name="Barry K.W."/>
            <person name="Spatafora J."/>
            <person name="Grigoriev I.V."/>
            <person name="Martin F.M."/>
            <person name="Pujade-Renaud V."/>
        </authorList>
    </citation>
    <scope>NUCLEOTIDE SEQUENCE [LARGE SCALE GENOMIC DNA]</scope>
    <source>
        <strain evidence="1 2">Philippines</strain>
    </source>
</reference>
<name>A0A2T2NZI5_CORCC</name>
<protein>
    <submittedName>
        <fullName evidence="1">Uncharacterized protein</fullName>
    </submittedName>
</protein>
<dbReference type="AlphaFoldDB" id="A0A2T2NZI5"/>
<evidence type="ECO:0000313" key="1">
    <source>
        <dbReference type="EMBL" id="PSN70813.1"/>
    </source>
</evidence>
<dbReference type="Proteomes" id="UP000240883">
    <property type="component" value="Unassembled WGS sequence"/>
</dbReference>
<keyword evidence="2" id="KW-1185">Reference proteome</keyword>
<dbReference type="EMBL" id="KZ678131">
    <property type="protein sequence ID" value="PSN70813.1"/>
    <property type="molecule type" value="Genomic_DNA"/>
</dbReference>
<proteinExistence type="predicted"/>
<organism evidence="1 2">
    <name type="scientific">Corynespora cassiicola Philippines</name>
    <dbReference type="NCBI Taxonomy" id="1448308"/>
    <lineage>
        <taxon>Eukaryota</taxon>
        <taxon>Fungi</taxon>
        <taxon>Dikarya</taxon>
        <taxon>Ascomycota</taxon>
        <taxon>Pezizomycotina</taxon>
        <taxon>Dothideomycetes</taxon>
        <taxon>Pleosporomycetidae</taxon>
        <taxon>Pleosporales</taxon>
        <taxon>Corynesporascaceae</taxon>
        <taxon>Corynespora</taxon>
    </lineage>
</organism>
<evidence type="ECO:0000313" key="2">
    <source>
        <dbReference type="Proteomes" id="UP000240883"/>
    </source>
</evidence>
<sequence>MPVSWQCDFTPVPKSLIISQVFLSRFIKKTLKKHGIEYEWAMLRDRPPPYVGAGCYGIQIGADVTVPGAYEKWVALITIIRDELIRRKKDLWIEIVDREMSYHGDLYQTPLDRDYTDEEIKAMHSVLDAIHEYNWVDMNLCHTTLREEYTTDEITLVITCSDIDNPLRWYKTLPALRSQFQHLFKIDLKYGWKRDEYSDFIDHLRHMAITIVQRDRKNESLEAHGENLYLKVLKAANIKALIYRIEKGDPMEIERLSNMAREWQARQKLNQPKVNN</sequence>